<gene>
    <name evidence="2" type="ORF">SAMN05421663_107143</name>
</gene>
<feature type="region of interest" description="Disordered" evidence="1">
    <location>
        <begin position="36"/>
        <end position="56"/>
    </location>
</feature>
<evidence type="ECO:0000313" key="3">
    <source>
        <dbReference type="Proteomes" id="UP000198666"/>
    </source>
</evidence>
<dbReference type="STRING" id="361279.SAMN05421663_107143"/>
<protein>
    <submittedName>
        <fullName evidence="2">Uncharacterized protein</fullName>
    </submittedName>
</protein>
<keyword evidence="3" id="KW-1185">Reference proteome</keyword>
<accession>A0A1G6SJP5</accession>
<dbReference type="EMBL" id="FMZB01000007">
    <property type="protein sequence ID" value="SDD17089.1"/>
    <property type="molecule type" value="Genomic_DNA"/>
</dbReference>
<organism evidence="2 3">
    <name type="scientific">Terribacillus halophilus</name>
    <dbReference type="NCBI Taxonomy" id="361279"/>
    <lineage>
        <taxon>Bacteria</taxon>
        <taxon>Bacillati</taxon>
        <taxon>Bacillota</taxon>
        <taxon>Bacilli</taxon>
        <taxon>Bacillales</taxon>
        <taxon>Bacillaceae</taxon>
        <taxon>Terribacillus</taxon>
    </lineage>
</organism>
<evidence type="ECO:0000313" key="2">
    <source>
        <dbReference type="EMBL" id="SDD17089.1"/>
    </source>
</evidence>
<sequence length="56" mass="6266">MRGSDAQQHVFATSRLDAIRLRGEPASLVEDSFIPDIGISPEGTERKKLQERLKQS</sequence>
<name>A0A1G6SJP5_9BACI</name>
<dbReference type="AlphaFoldDB" id="A0A1G6SJP5"/>
<dbReference type="Proteomes" id="UP000198666">
    <property type="component" value="Unassembled WGS sequence"/>
</dbReference>
<evidence type="ECO:0000256" key="1">
    <source>
        <dbReference type="SAM" id="MobiDB-lite"/>
    </source>
</evidence>
<feature type="compositionally biased region" description="Basic and acidic residues" evidence="1">
    <location>
        <begin position="43"/>
        <end position="56"/>
    </location>
</feature>
<proteinExistence type="predicted"/>
<reference evidence="3" key="1">
    <citation type="submission" date="2016-10" db="EMBL/GenBank/DDBJ databases">
        <authorList>
            <person name="Varghese N."/>
            <person name="Submissions S."/>
        </authorList>
    </citation>
    <scope>NUCLEOTIDE SEQUENCE [LARGE SCALE GENOMIC DNA]</scope>
    <source>
        <strain evidence="3">DSM 21620</strain>
    </source>
</reference>